<comment type="caution">
    <text evidence="2">The sequence shown here is derived from an EMBL/GenBank/DDBJ whole genome shotgun (WGS) entry which is preliminary data.</text>
</comment>
<reference evidence="2" key="1">
    <citation type="submission" date="2023-01" db="EMBL/GenBank/DDBJ databases">
        <title>Sulfurovum sp. zt1-1 genome assembly.</title>
        <authorList>
            <person name="Wang J."/>
        </authorList>
    </citation>
    <scope>NUCLEOTIDE SEQUENCE</scope>
    <source>
        <strain evidence="2">Zt1-1</strain>
    </source>
</reference>
<organism evidence="2 3">
    <name type="scientific">Sulfurovum zhangzhouensis</name>
    <dbReference type="NCBI Taxonomy" id="3019067"/>
    <lineage>
        <taxon>Bacteria</taxon>
        <taxon>Pseudomonadati</taxon>
        <taxon>Campylobacterota</taxon>
        <taxon>Epsilonproteobacteria</taxon>
        <taxon>Campylobacterales</taxon>
        <taxon>Sulfurovaceae</taxon>
        <taxon>Sulfurovum</taxon>
    </lineage>
</organism>
<evidence type="ECO:0000313" key="2">
    <source>
        <dbReference type="EMBL" id="MDM5271898.1"/>
    </source>
</evidence>
<keyword evidence="3" id="KW-1185">Reference proteome</keyword>
<feature type="transmembrane region" description="Helical" evidence="1">
    <location>
        <begin position="5"/>
        <end position="27"/>
    </location>
</feature>
<protein>
    <recommendedName>
        <fullName evidence="4">LPXTG-motif cell wall anchor domain-containing protein</fullName>
    </recommendedName>
</protein>
<dbReference type="Proteomes" id="UP001169069">
    <property type="component" value="Unassembled WGS sequence"/>
</dbReference>
<gene>
    <name evidence="2" type="ORF">PGH07_06885</name>
</gene>
<accession>A0ABT7QYI3</accession>
<sequence>MKNIFIGLSVIVFVIFGILLSLIALYASPDEKVHFTEASYIWIGNAIAILGLLIYFRKN</sequence>
<dbReference type="EMBL" id="JAQIBD010000002">
    <property type="protein sequence ID" value="MDM5271898.1"/>
    <property type="molecule type" value="Genomic_DNA"/>
</dbReference>
<keyword evidence="1" id="KW-0472">Membrane</keyword>
<proteinExistence type="predicted"/>
<keyword evidence="1" id="KW-1133">Transmembrane helix</keyword>
<name>A0ABT7QYI3_9BACT</name>
<keyword evidence="1" id="KW-0812">Transmembrane</keyword>
<feature type="transmembrane region" description="Helical" evidence="1">
    <location>
        <begin position="39"/>
        <end position="56"/>
    </location>
</feature>
<evidence type="ECO:0000256" key="1">
    <source>
        <dbReference type="SAM" id="Phobius"/>
    </source>
</evidence>
<evidence type="ECO:0008006" key="4">
    <source>
        <dbReference type="Google" id="ProtNLM"/>
    </source>
</evidence>
<evidence type="ECO:0000313" key="3">
    <source>
        <dbReference type="Proteomes" id="UP001169069"/>
    </source>
</evidence>
<dbReference type="RefSeq" id="WP_289413621.1">
    <property type="nucleotide sequence ID" value="NZ_JAQIBD010000002.1"/>
</dbReference>